<name>A0ABD1YDC5_9MARC</name>
<dbReference type="Proteomes" id="UP001605036">
    <property type="component" value="Unassembled WGS sequence"/>
</dbReference>
<sequence length="347" mass="38812">MPGTVGPEPVRGMKFSAPVTTGMRGESVLRIIFQFWCNKFYGTKQDWSNHKGACKSAETTAIPSPPPQNVFHLREVETATDSTSTKCPPEPEMFPAQLRDFQYRCSPDGVDENLLILLHGRGDTHTNFVSFAEKLNLPQCAYLALSGPIRLPESVVTGRLWLRVYDYDNDWAELRRGDAERAESLKTTQILLEDVIQVMCKGCGWRRSRIFLLGYGDGGMVALELAMGSCGQNRLGGVISISGPVFPEYSTKGNLRSVECQRGCTPVLITYGTIACEQHLMDIERSKRCLDMWHGCPQAEVVGVSKEEEMVKTAEEATVLHRFFADHLSRRMINMEKNSTLYEVTTS</sequence>
<evidence type="ECO:0000256" key="1">
    <source>
        <dbReference type="ARBA" id="ARBA00006499"/>
    </source>
</evidence>
<evidence type="ECO:0000313" key="3">
    <source>
        <dbReference type="EMBL" id="KAL2623479.1"/>
    </source>
</evidence>
<gene>
    <name evidence="3" type="ORF">R1flu_003684</name>
</gene>
<keyword evidence="4" id="KW-1185">Reference proteome</keyword>
<evidence type="ECO:0000259" key="2">
    <source>
        <dbReference type="Pfam" id="PF02230"/>
    </source>
</evidence>
<organism evidence="3 4">
    <name type="scientific">Riccia fluitans</name>
    <dbReference type="NCBI Taxonomy" id="41844"/>
    <lineage>
        <taxon>Eukaryota</taxon>
        <taxon>Viridiplantae</taxon>
        <taxon>Streptophyta</taxon>
        <taxon>Embryophyta</taxon>
        <taxon>Marchantiophyta</taxon>
        <taxon>Marchantiopsida</taxon>
        <taxon>Marchantiidae</taxon>
        <taxon>Marchantiales</taxon>
        <taxon>Ricciaceae</taxon>
        <taxon>Riccia</taxon>
    </lineage>
</organism>
<dbReference type="InterPro" id="IPR003140">
    <property type="entry name" value="PLipase/COase/thioEstase"/>
</dbReference>
<protein>
    <recommendedName>
        <fullName evidence="2">Phospholipase/carboxylesterase/thioesterase domain-containing protein</fullName>
    </recommendedName>
</protein>
<reference evidence="3 4" key="1">
    <citation type="submission" date="2024-09" db="EMBL/GenBank/DDBJ databases">
        <title>Chromosome-scale assembly of Riccia fluitans.</title>
        <authorList>
            <person name="Paukszto L."/>
            <person name="Sawicki J."/>
            <person name="Karawczyk K."/>
            <person name="Piernik-Szablinska J."/>
            <person name="Szczecinska M."/>
            <person name="Mazdziarz M."/>
        </authorList>
    </citation>
    <scope>NUCLEOTIDE SEQUENCE [LARGE SCALE GENOMIC DNA]</scope>
    <source>
        <strain evidence="3">Rf_01</strain>
        <tissue evidence="3">Aerial parts of the thallus</tissue>
    </source>
</reference>
<dbReference type="Pfam" id="PF02230">
    <property type="entry name" value="Abhydrolase_2"/>
    <property type="match status" value="1"/>
</dbReference>
<dbReference type="Gene3D" id="3.40.50.1820">
    <property type="entry name" value="alpha/beta hydrolase"/>
    <property type="match status" value="1"/>
</dbReference>
<dbReference type="SUPFAM" id="SSF53474">
    <property type="entry name" value="alpha/beta-Hydrolases"/>
    <property type="match status" value="1"/>
</dbReference>
<dbReference type="EMBL" id="JBHFFA010000006">
    <property type="protein sequence ID" value="KAL2623479.1"/>
    <property type="molecule type" value="Genomic_DNA"/>
</dbReference>
<comment type="caution">
    <text evidence="3">The sequence shown here is derived from an EMBL/GenBank/DDBJ whole genome shotgun (WGS) entry which is preliminary data.</text>
</comment>
<dbReference type="PANTHER" id="PTHR10655">
    <property type="entry name" value="LYSOPHOSPHOLIPASE-RELATED"/>
    <property type="match status" value="1"/>
</dbReference>
<dbReference type="InterPro" id="IPR029058">
    <property type="entry name" value="AB_hydrolase_fold"/>
</dbReference>
<dbReference type="PANTHER" id="PTHR10655:SF67">
    <property type="entry name" value="PHOSPHOLIPASE_CARBOXYLESTERASE SUPERFAMILY (AFU_ORTHOLOGUE AFUA_5G09340)"/>
    <property type="match status" value="1"/>
</dbReference>
<accession>A0ABD1YDC5</accession>
<comment type="similarity">
    <text evidence="1">Belongs to the AB hydrolase superfamily. AB hydrolase 2 family.</text>
</comment>
<evidence type="ECO:0000313" key="4">
    <source>
        <dbReference type="Proteomes" id="UP001605036"/>
    </source>
</evidence>
<dbReference type="InterPro" id="IPR050565">
    <property type="entry name" value="LYPA1-2/EST-like"/>
</dbReference>
<proteinExistence type="inferred from homology"/>
<feature type="domain" description="Phospholipase/carboxylesterase/thioesterase" evidence="2">
    <location>
        <begin position="107"/>
        <end position="273"/>
    </location>
</feature>
<dbReference type="AlphaFoldDB" id="A0ABD1YDC5"/>